<accession>A0ABM9E8Z3</accession>
<comment type="caution">
    <text evidence="2">The sequence shown here is derived from an EMBL/GenBank/DDBJ whole genome shotgun (WGS) entry which is preliminary data.</text>
</comment>
<dbReference type="Proteomes" id="UP001152604">
    <property type="component" value="Unassembled WGS sequence"/>
</dbReference>
<keyword evidence="3" id="KW-1185">Reference proteome</keyword>
<evidence type="ECO:0000313" key="3">
    <source>
        <dbReference type="Proteomes" id="UP001152604"/>
    </source>
</evidence>
<evidence type="ECO:0000313" key="2">
    <source>
        <dbReference type="EMBL" id="CAH2405632.1"/>
    </source>
</evidence>
<gene>
    <name evidence="2" type="ORF">MES4922_40354</name>
</gene>
<dbReference type="InterPro" id="IPR029471">
    <property type="entry name" value="HNH_5"/>
</dbReference>
<organism evidence="2 3">
    <name type="scientific">Mesorhizobium ventifaucium</name>
    <dbReference type="NCBI Taxonomy" id="666020"/>
    <lineage>
        <taxon>Bacteria</taxon>
        <taxon>Pseudomonadati</taxon>
        <taxon>Pseudomonadota</taxon>
        <taxon>Alphaproteobacteria</taxon>
        <taxon>Hyphomicrobiales</taxon>
        <taxon>Phyllobacteriaceae</taxon>
        <taxon>Mesorhizobium</taxon>
    </lineage>
</organism>
<dbReference type="Pfam" id="PF14279">
    <property type="entry name" value="HNH_5"/>
    <property type="match status" value="1"/>
</dbReference>
<protein>
    <submittedName>
        <fullName evidence="2">HNH_5 domain-containing protein</fullName>
    </submittedName>
</protein>
<name>A0ABM9E8Z3_9HYPH</name>
<reference evidence="2" key="1">
    <citation type="submission" date="2022-03" db="EMBL/GenBank/DDBJ databases">
        <authorList>
            <person name="Brunel B."/>
        </authorList>
    </citation>
    <scope>NUCLEOTIDE SEQUENCE</scope>
    <source>
        <strain evidence="2">STM4922sample</strain>
    </source>
</reference>
<evidence type="ECO:0000259" key="1">
    <source>
        <dbReference type="Pfam" id="PF14279"/>
    </source>
</evidence>
<feature type="domain" description="HNH endonuclease 5" evidence="1">
    <location>
        <begin position="9"/>
        <end position="58"/>
    </location>
</feature>
<sequence length="271" mass="31376">MGVTNFIQCLFCRGDATNSRSVEHIIPESLGNIDHTLPPGIVCDRCNNYFARKIEGPLLETEHFRHLRSVMAIGNKRGRIPPMSGFVSHLKMPVNVWMDTSAIFVEPKDSGRAGEFVRSLLERPQGTLFVPFPEKTQLEPHLMSRFIGKVAIEALALRVMHVEGWREELLSNEGLEPLRRFVRVGEKPKEWQFCRRNVYRFDQRFRDGTNVFETLHEYDFVYTDQKLLFFVMAIFGEEFAIDMGNPEIQSYETYLQEQNGVSPLYPVCPNR</sequence>
<proteinExistence type="predicted"/>
<dbReference type="EMBL" id="CAKXZS010000034">
    <property type="protein sequence ID" value="CAH2405632.1"/>
    <property type="molecule type" value="Genomic_DNA"/>
</dbReference>